<keyword evidence="2" id="KW-0472">Membrane</keyword>
<dbReference type="Gene3D" id="1.10.287.210">
    <property type="match status" value="1"/>
</dbReference>
<dbReference type="Pfam" id="PF00429">
    <property type="entry name" value="TLV_coat"/>
    <property type="match status" value="1"/>
</dbReference>
<dbReference type="Proteomes" id="UP000008225">
    <property type="component" value="Chromosome 19"/>
</dbReference>
<reference evidence="3" key="3">
    <citation type="submission" date="2025-09" db="UniProtKB">
        <authorList>
            <consortium name="Ensembl"/>
        </authorList>
    </citation>
    <scope>IDENTIFICATION</scope>
</reference>
<dbReference type="SUPFAM" id="SSF58069">
    <property type="entry name" value="Virus ectodomain"/>
    <property type="match status" value="1"/>
</dbReference>
<dbReference type="PANTHER" id="PTHR10424">
    <property type="entry name" value="VIRAL ENVELOPE PROTEIN"/>
    <property type="match status" value="1"/>
</dbReference>
<keyword evidence="2" id="KW-1133">Transmembrane helix</keyword>
<evidence type="ECO:0000313" key="4">
    <source>
        <dbReference type="Proteomes" id="UP000008225"/>
    </source>
</evidence>
<proteinExistence type="predicted"/>
<dbReference type="PANTHER" id="PTHR10424:SF73">
    <property type="entry name" value="ENDOGENOUS RETROVIRUS GROUP FC1 ENV POLYPROTEIN-RELATED"/>
    <property type="match status" value="1"/>
</dbReference>
<reference evidence="3 4" key="1">
    <citation type="submission" date="2009-03" db="EMBL/GenBank/DDBJ databases">
        <authorList>
            <person name="Warren W."/>
            <person name="Ye L."/>
            <person name="Minx P."/>
            <person name="Worley K."/>
            <person name="Gibbs R."/>
            <person name="Wilson R.K."/>
        </authorList>
    </citation>
    <scope>NUCLEOTIDE SEQUENCE [LARGE SCALE GENOMIC DNA]</scope>
</reference>
<accession>A0A8I3WKF2</accession>
<dbReference type="CDD" id="cd09851">
    <property type="entry name" value="HTLV-1-like_HR1-HR2"/>
    <property type="match status" value="1"/>
</dbReference>
<feature type="transmembrane region" description="Helical" evidence="2">
    <location>
        <begin position="505"/>
        <end position="526"/>
    </location>
</feature>
<keyword evidence="4" id="KW-1185">Reference proteome</keyword>
<feature type="transmembrane region" description="Helical" evidence="2">
    <location>
        <begin position="328"/>
        <end position="349"/>
    </location>
</feature>
<reference evidence="3" key="2">
    <citation type="submission" date="2025-08" db="UniProtKB">
        <authorList>
            <consortium name="Ensembl"/>
        </authorList>
    </citation>
    <scope>IDENTIFICATION</scope>
</reference>
<dbReference type="Ensembl" id="ENSCJAT00000147323.1">
    <property type="protein sequence ID" value="ENSCJAP00000084715.1"/>
    <property type="gene ID" value="ENSCJAG00000083805.1"/>
</dbReference>
<evidence type="ECO:0000256" key="1">
    <source>
        <dbReference type="ARBA" id="ARBA00023157"/>
    </source>
</evidence>
<dbReference type="AlphaFoldDB" id="A0A8I3WKF2"/>
<keyword evidence="1" id="KW-1015">Disulfide bond</keyword>
<protein>
    <submittedName>
        <fullName evidence="3">Uncharacterized protein</fullName>
    </submittedName>
</protein>
<dbReference type="InterPro" id="IPR018154">
    <property type="entry name" value="TLV/ENV_coat_polyprotein"/>
</dbReference>
<organism evidence="3 4">
    <name type="scientific">Callithrix jacchus</name>
    <name type="common">White-tufted-ear marmoset</name>
    <name type="synonym">Simia Jacchus</name>
    <dbReference type="NCBI Taxonomy" id="9483"/>
    <lineage>
        <taxon>Eukaryota</taxon>
        <taxon>Metazoa</taxon>
        <taxon>Chordata</taxon>
        <taxon>Craniata</taxon>
        <taxon>Vertebrata</taxon>
        <taxon>Euteleostomi</taxon>
        <taxon>Mammalia</taxon>
        <taxon>Eutheria</taxon>
        <taxon>Euarchontoglires</taxon>
        <taxon>Primates</taxon>
        <taxon>Haplorrhini</taxon>
        <taxon>Platyrrhini</taxon>
        <taxon>Cebidae</taxon>
        <taxon>Callitrichinae</taxon>
        <taxon>Callithrix</taxon>
        <taxon>Callithrix</taxon>
    </lineage>
</organism>
<dbReference type="OMA" id="FHNIHIN"/>
<feature type="transmembrane region" description="Helical" evidence="2">
    <location>
        <begin position="370"/>
        <end position="394"/>
    </location>
</feature>
<evidence type="ECO:0000313" key="3">
    <source>
        <dbReference type="Ensembl" id="ENSCJAP00000084715.1"/>
    </source>
</evidence>
<keyword evidence="2" id="KW-0812">Transmembrane</keyword>
<sequence>MDPPYAGRLFLLALYLSNLPRPSSHTPYRWRFFLTENYTKTTFICNTPPYSHNHLLATSDCPAAGCQRAIYLNFTKFHNIHINIPLMCFNHDQPSGACNNTPWHSCMGCTWMNCRLHIAVKSTVPARSQLKIIPNIDGEGNTIIGSTRYSILIPDPWDNRWKSPQKAAVYDHIDTKYPSSHLYIWRTYVRTVHQVHSDISLQEKSLNDQLQPHSSPFSWLTFLQEGIKLANLSGLTDLTSCLMCAFLGQTPFVAVPYPIPLNLSASTSSFSPIREVDLYTPPDFEQLPVCYSLGRNFPSCNRTIRVTTNITAPRGTFFWCNRTLTKTLYIGLSSSLLCLPVTLVPRLTIYSSAEFQMLQTPHRRTRRAAFLPIAVGVSLAGSALAAGLGGGALVHSHLAIARLTSQLQAAIDDSTESLASLQRQIASVAQVALQNRRALDLLTAERGGTCVFLQEECCYYINESGLVETRIESLQKLKTSLQSQKFSAEATAWWSSSMYTLLSPLLGPLVAVCLILLIAPCFLQFIQRRFQELTRVTIHQMLLQPCPERVQETDLSLNIQAP</sequence>
<evidence type="ECO:0000256" key="2">
    <source>
        <dbReference type="SAM" id="Phobius"/>
    </source>
</evidence>
<name>A0A8I3WKF2_CALJA</name>
<dbReference type="GeneTree" id="ENSGT00690000102286"/>